<evidence type="ECO:0000313" key="4">
    <source>
        <dbReference type="EMBL" id="GBN32244.1"/>
    </source>
</evidence>
<dbReference type="EMBL" id="BGPR01008149">
    <property type="protein sequence ID" value="GBN31885.1"/>
    <property type="molecule type" value="Genomic_DNA"/>
</dbReference>
<evidence type="ECO:0000313" key="2">
    <source>
        <dbReference type="EMBL" id="GBN31885.1"/>
    </source>
</evidence>
<comment type="caution">
    <text evidence="3">The sequence shown here is derived from an EMBL/GenBank/DDBJ whole genome shotgun (WGS) entry which is preliminary data.</text>
</comment>
<reference evidence="3 5" key="1">
    <citation type="journal article" date="2019" name="Sci. Rep.">
        <title>Orb-weaving spider Araneus ventricosus genome elucidates the spidroin gene catalogue.</title>
        <authorList>
            <person name="Kono N."/>
            <person name="Nakamura H."/>
            <person name="Ohtoshi R."/>
            <person name="Moran D.A.P."/>
            <person name="Shinohara A."/>
            <person name="Yoshida Y."/>
            <person name="Fujiwara M."/>
            <person name="Mori M."/>
            <person name="Tomita M."/>
            <person name="Arakawa K."/>
        </authorList>
    </citation>
    <scope>NUCLEOTIDE SEQUENCE [LARGE SCALE GENOMIC DNA]</scope>
</reference>
<evidence type="ECO:0000313" key="3">
    <source>
        <dbReference type="EMBL" id="GBN32146.1"/>
    </source>
</evidence>
<evidence type="ECO:0000313" key="1">
    <source>
        <dbReference type="EMBL" id="GBN31633.1"/>
    </source>
</evidence>
<name>A0A4Y2N2R7_ARAVE</name>
<sequence>MEAIRTSPGSFVLCGFPRSVRISSLAYTGMRLSVQWSLYNPALSQSGPFSSPALPEGQWRLAHSNVLSLVWCGSLERRCQFMCRSRHLPAVQNYEIHPKRKICH</sequence>
<protein>
    <submittedName>
        <fullName evidence="3">Uncharacterized protein</fullName>
    </submittedName>
</protein>
<organism evidence="3 5">
    <name type="scientific">Araneus ventricosus</name>
    <name type="common">Orbweaver spider</name>
    <name type="synonym">Epeira ventricosa</name>
    <dbReference type="NCBI Taxonomy" id="182803"/>
    <lineage>
        <taxon>Eukaryota</taxon>
        <taxon>Metazoa</taxon>
        <taxon>Ecdysozoa</taxon>
        <taxon>Arthropoda</taxon>
        <taxon>Chelicerata</taxon>
        <taxon>Arachnida</taxon>
        <taxon>Araneae</taxon>
        <taxon>Araneomorphae</taxon>
        <taxon>Entelegynae</taxon>
        <taxon>Araneoidea</taxon>
        <taxon>Araneidae</taxon>
        <taxon>Araneus</taxon>
    </lineage>
</organism>
<keyword evidence="5" id="KW-1185">Reference proteome</keyword>
<dbReference type="EMBL" id="BGPR01008207">
    <property type="protein sequence ID" value="GBN32244.1"/>
    <property type="molecule type" value="Genomic_DNA"/>
</dbReference>
<gene>
    <name evidence="4" type="ORF">AVEN_189256_1</name>
    <name evidence="3" type="ORF">AVEN_189906_1</name>
    <name evidence="2" type="ORF">AVEN_78436_1</name>
    <name evidence="1" type="ORF">AVEN_9522_1</name>
</gene>
<dbReference type="AlphaFoldDB" id="A0A4Y2N2R7"/>
<dbReference type="EMBL" id="BGPR01008191">
    <property type="protein sequence ID" value="GBN32146.1"/>
    <property type="molecule type" value="Genomic_DNA"/>
</dbReference>
<evidence type="ECO:0000313" key="5">
    <source>
        <dbReference type="Proteomes" id="UP000499080"/>
    </source>
</evidence>
<accession>A0A4Y2N2R7</accession>
<proteinExistence type="predicted"/>
<dbReference type="Proteomes" id="UP000499080">
    <property type="component" value="Unassembled WGS sequence"/>
</dbReference>
<dbReference type="EMBL" id="BGPR01008111">
    <property type="protein sequence ID" value="GBN31633.1"/>
    <property type="molecule type" value="Genomic_DNA"/>
</dbReference>